<feature type="compositionally biased region" description="Polar residues" evidence="1">
    <location>
        <begin position="32"/>
        <end position="46"/>
    </location>
</feature>
<dbReference type="Pfam" id="PF20415">
    <property type="entry name" value="DUF6699"/>
    <property type="match status" value="1"/>
</dbReference>
<feature type="domain" description="DUF6699" evidence="2">
    <location>
        <begin position="246"/>
        <end position="375"/>
    </location>
</feature>
<organism evidence="3 4">
    <name type="scientific">Sparassis crispa</name>
    <dbReference type="NCBI Taxonomy" id="139825"/>
    <lineage>
        <taxon>Eukaryota</taxon>
        <taxon>Fungi</taxon>
        <taxon>Dikarya</taxon>
        <taxon>Basidiomycota</taxon>
        <taxon>Agaricomycotina</taxon>
        <taxon>Agaricomycetes</taxon>
        <taxon>Polyporales</taxon>
        <taxon>Sparassidaceae</taxon>
        <taxon>Sparassis</taxon>
    </lineage>
</organism>
<feature type="compositionally biased region" description="Polar residues" evidence="1">
    <location>
        <begin position="55"/>
        <end position="69"/>
    </location>
</feature>
<name>A0A401GNV9_9APHY</name>
<feature type="region of interest" description="Disordered" evidence="1">
    <location>
        <begin position="154"/>
        <end position="195"/>
    </location>
</feature>
<dbReference type="EMBL" id="BFAD01000005">
    <property type="protein sequence ID" value="GBE83896.1"/>
    <property type="molecule type" value="Genomic_DNA"/>
</dbReference>
<protein>
    <recommendedName>
        <fullName evidence="2">DUF6699 domain-containing protein</fullName>
    </recommendedName>
</protein>
<dbReference type="Proteomes" id="UP000287166">
    <property type="component" value="Unassembled WGS sequence"/>
</dbReference>
<gene>
    <name evidence="3" type="ORF">SCP_0509530</name>
</gene>
<feature type="region of interest" description="Disordered" evidence="1">
    <location>
        <begin position="30"/>
        <end position="86"/>
    </location>
</feature>
<dbReference type="AlphaFoldDB" id="A0A401GNV9"/>
<proteinExistence type="predicted"/>
<evidence type="ECO:0000313" key="4">
    <source>
        <dbReference type="Proteomes" id="UP000287166"/>
    </source>
</evidence>
<dbReference type="InParanoid" id="A0A401GNV9"/>
<keyword evidence="4" id="KW-1185">Reference proteome</keyword>
<dbReference type="InterPro" id="IPR046522">
    <property type="entry name" value="DUF6699"/>
</dbReference>
<dbReference type="OrthoDB" id="3265169at2759"/>
<reference evidence="3 4" key="1">
    <citation type="journal article" date="2018" name="Sci. Rep.">
        <title>Genome sequence of the cauliflower mushroom Sparassis crispa (Hanabiratake) and its association with beneficial usage.</title>
        <authorList>
            <person name="Kiyama R."/>
            <person name="Furutani Y."/>
            <person name="Kawaguchi K."/>
            <person name="Nakanishi T."/>
        </authorList>
    </citation>
    <scope>NUCLEOTIDE SEQUENCE [LARGE SCALE GENOMIC DNA]</scope>
</reference>
<evidence type="ECO:0000256" key="1">
    <source>
        <dbReference type="SAM" id="MobiDB-lite"/>
    </source>
</evidence>
<dbReference type="RefSeq" id="XP_027614809.1">
    <property type="nucleotide sequence ID" value="XM_027759008.1"/>
</dbReference>
<feature type="compositionally biased region" description="Low complexity" evidence="1">
    <location>
        <begin position="156"/>
        <end position="179"/>
    </location>
</feature>
<dbReference type="GeneID" id="38780813"/>
<accession>A0A401GNV9</accession>
<comment type="caution">
    <text evidence="3">The sequence shown here is derived from an EMBL/GenBank/DDBJ whole genome shotgun (WGS) entry which is preliminary data.</text>
</comment>
<sequence length="386" mass="43397">MADYSDMPGLVDNPMPAGYPGATPYHQGFGRTVTSSASGTPWTSARQDGGAAWGETNSPWGGYESTEQQLWPAPSPQHQQASPWPAPAPSFVSATPAGYVPASNPAMPTTMDSWGRPIGEMVQNERYNDERYTDELPWKNGSELSALRRSLSRTHSAFSSNTPSPASSSPLSRSRSVRSVLDRRTLPPPEWRPEFSMTRSGLSQALGSLFTKRRSSSISLPFTSDVRWPKLHPYLRYNATSPPMCLDIRQVPLTMQFRDVRRQVNAWDLTRFACEPPVARMRLYNAHLPWFIDVESTNPVGVTLHELFNAIWQSMMTPITTMDWFNCEMDDGARGRIADAWASRCTSQEDRKMGVRRVDFLLDRVVLEGFAKGREGMWEMKLNRLL</sequence>
<dbReference type="STRING" id="139825.A0A401GNV9"/>
<evidence type="ECO:0000259" key="2">
    <source>
        <dbReference type="Pfam" id="PF20415"/>
    </source>
</evidence>
<evidence type="ECO:0000313" key="3">
    <source>
        <dbReference type="EMBL" id="GBE83896.1"/>
    </source>
</evidence>